<dbReference type="EMBL" id="RBVV01000060">
    <property type="protein sequence ID" value="RNJ56288.1"/>
    <property type="molecule type" value="Genomic_DNA"/>
</dbReference>
<comment type="caution">
    <text evidence="1">The sequence shown here is derived from an EMBL/GenBank/DDBJ whole genome shotgun (WGS) entry which is preliminary data.</text>
</comment>
<keyword evidence="2" id="KW-1185">Reference proteome</keyword>
<sequence>MQVLNMFQVLQAYVAVYAAFQGRHNSLDDQIVSDDFGLCTSAPLHQHLHLFRQHPTQTIHTPSPPLPSTRANGLVHRCIVSILLRCPYPDE</sequence>
<accession>A0A3M9Y9S2</accession>
<reference evidence="1 2" key="1">
    <citation type="submission" date="2018-10" db="EMBL/GenBank/DDBJ databases">
        <title>Genome sequence of Verticillium nonalfalfae VnAa140.</title>
        <authorList>
            <person name="Stajich J.E."/>
            <person name="Kasson M.T."/>
        </authorList>
    </citation>
    <scope>NUCLEOTIDE SEQUENCE [LARGE SCALE GENOMIC DNA]</scope>
    <source>
        <strain evidence="1 2">VnAa140</strain>
    </source>
</reference>
<protein>
    <submittedName>
        <fullName evidence="1">Uncharacterized protein</fullName>
    </submittedName>
</protein>
<dbReference type="RefSeq" id="XP_028494446.1">
    <property type="nucleotide sequence ID" value="XM_028641680.1"/>
</dbReference>
<evidence type="ECO:0000313" key="1">
    <source>
        <dbReference type="EMBL" id="RNJ56288.1"/>
    </source>
</evidence>
<organism evidence="1 2">
    <name type="scientific">Verticillium nonalfalfae</name>
    <dbReference type="NCBI Taxonomy" id="1051616"/>
    <lineage>
        <taxon>Eukaryota</taxon>
        <taxon>Fungi</taxon>
        <taxon>Dikarya</taxon>
        <taxon>Ascomycota</taxon>
        <taxon>Pezizomycotina</taxon>
        <taxon>Sordariomycetes</taxon>
        <taxon>Hypocreomycetidae</taxon>
        <taxon>Glomerellales</taxon>
        <taxon>Plectosphaerellaceae</taxon>
        <taxon>Verticillium</taxon>
    </lineage>
</organism>
<dbReference type="Proteomes" id="UP000267145">
    <property type="component" value="Unassembled WGS sequence"/>
</dbReference>
<evidence type="ECO:0000313" key="2">
    <source>
        <dbReference type="Proteomes" id="UP000267145"/>
    </source>
</evidence>
<name>A0A3M9Y9S2_9PEZI</name>
<dbReference type="AlphaFoldDB" id="A0A3M9Y9S2"/>
<proteinExistence type="predicted"/>
<gene>
    <name evidence="1" type="ORF">D7B24_007572</name>
</gene>
<dbReference type="GeneID" id="39611261"/>